<dbReference type="PROSITE" id="PS00018">
    <property type="entry name" value="EF_HAND_1"/>
    <property type="match status" value="2"/>
</dbReference>
<evidence type="ECO:0000256" key="4">
    <source>
        <dbReference type="SAM" id="MobiDB-lite"/>
    </source>
</evidence>
<feature type="compositionally biased region" description="Polar residues" evidence="4">
    <location>
        <begin position="1"/>
        <end position="16"/>
    </location>
</feature>
<feature type="domain" description="EF-hand" evidence="5">
    <location>
        <begin position="79"/>
        <end position="114"/>
    </location>
</feature>
<dbReference type="PROSITE" id="PS50222">
    <property type="entry name" value="EF_HAND_2"/>
    <property type="match status" value="3"/>
</dbReference>
<dbReference type="EMBL" id="OV725078">
    <property type="protein sequence ID" value="CAH1392694.1"/>
    <property type="molecule type" value="Genomic_DNA"/>
</dbReference>
<feature type="region of interest" description="Disordered" evidence="4">
    <location>
        <begin position="1"/>
        <end position="24"/>
    </location>
</feature>
<dbReference type="InterPro" id="IPR002048">
    <property type="entry name" value="EF_hand_dom"/>
</dbReference>
<reference evidence="6" key="1">
    <citation type="submission" date="2022-01" db="EMBL/GenBank/DDBJ databases">
        <authorList>
            <person name="King R."/>
        </authorList>
    </citation>
    <scope>NUCLEOTIDE SEQUENCE</scope>
</reference>
<dbReference type="PANTHER" id="PTHR34524:SF6">
    <property type="entry name" value="CALCYPHOSINE LIKE"/>
    <property type="match status" value="1"/>
</dbReference>
<evidence type="ECO:0000256" key="3">
    <source>
        <dbReference type="ARBA" id="ARBA00022837"/>
    </source>
</evidence>
<dbReference type="Gene3D" id="1.10.238.10">
    <property type="entry name" value="EF-hand"/>
    <property type="match status" value="2"/>
</dbReference>
<dbReference type="AlphaFoldDB" id="A0A9P0E2K2"/>
<dbReference type="GO" id="GO:0005509">
    <property type="term" value="F:calcium ion binding"/>
    <property type="evidence" value="ECO:0007669"/>
    <property type="project" value="InterPro"/>
</dbReference>
<feature type="domain" description="EF-hand" evidence="5">
    <location>
        <begin position="115"/>
        <end position="150"/>
    </location>
</feature>
<dbReference type="InterPro" id="IPR018247">
    <property type="entry name" value="EF_Hand_1_Ca_BS"/>
</dbReference>
<sequence length="211" mass="23904">MMNHQSQSSRANQEMMNQARRKAEVTADPLEKLRLLCLARGSGGILEIGRVFRRMDDDGSRSLNLEEFTEGITDTGLNLTKDQLEKLFQAFDTDGSGTISIDEFIIAIRPGMSEARKKSVNEAFDKLDKTKDGVITLEDLRGVYSVRDHPKYRSGEMSEDQILRKFMANFEKGCVDGTITREEFLNYYAGVSASIDTDAYFDLMIRQAYKL</sequence>
<dbReference type="Proteomes" id="UP001152798">
    <property type="component" value="Chromosome 2"/>
</dbReference>
<accession>A0A9P0E2K2</accession>
<feature type="domain" description="EF-hand" evidence="5">
    <location>
        <begin position="43"/>
        <end position="78"/>
    </location>
</feature>
<keyword evidence="7" id="KW-1185">Reference proteome</keyword>
<keyword evidence="1" id="KW-0479">Metal-binding</keyword>
<dbReference type="InterPro" id="IPR051581">
    <property type="entry name" value="Ca-bind"/>
</dbReference>
<proteinExistence type="predicted"/>
<dbReference type="PANTHER" id="PTHR34524">
    <property type="entry name" value="CALCYPHOSIN"/>
    <property type="match status" value="1"/>
</dbReference>
<name>A0A9P0E2K2_NEZVI</name>
<dbReference type="Pfam" id="PF13499">
    <property type="entry name" value="EF-hand_7"/>
    <property type="match status" value="2"/>
</dbReference>
<keyword evidence="3" id="KW-0106">Calcium</keyword>
<evidence type="ECO:0000313" key="6">
    <source>
        <dbReference type="EMBL" id="CAH1392694.1"/>
    </source>
</evidence>
<organism evidence="6 7">
    <name type="scientific">Nezara viridula</name>
    <name type="common">Southern green stink bug</name>
    <name type="synonym">Cimex viridulus</name>
    <dbReference type="NCBI Taxonomy" id="85310"/>
    <lineage>
        <taxon>Eukaryota</taxon>
        <taxon>Metazoa</taxon>
        <taxon>Ecdysozoa</taxon>
        <taxon>Arthropoda</taxon>
        <taxon>Hexapoda</taxon>
        <taxon>Insecta</taxon>
        <taxon>Pterygota</taxon>
        <taxon>Neoptera</taxon>
        <taxon>Paraneoptera</taxon>
        <taxon>Hemiptera</taxon>
        <taxon>Heteroptera</taxon>
        <taxon>Panheteroptera</taxon>
        <taxon>Pentatomomorpha</taxon>
        <taxon>Pentatomoidea</taxon>
        <taxon>Pentatomidae</taxon>
        <taxon>Pentatominae</taxon>
        <taxon>Nezara</taxon>
    </lineage>
</organism>
<evidence type="ECO:0000259" key="5">
    <source>
        <dbReference type="PROSITE" id="PS50222"/>
    </source>
</evidence>
<dbReference type="SMART" id="SM00054">
    <property type="entry name" value="EFh"/>
    <property type="match status" value="3"/>
</dbReference>
<evidence type="ECO:0000256" key="1">
    <source>
        <dbReference type="ARBA" id="ARBA00022723"/>
    </source>
</evidence>
<dbReference type="InterPro" id="IPR011992">
    <property type="entry name" value="EF-hand-dom_pair"/>
</dbReference>
<dbReference type="SUPFAM" id="SSF47473">
    <property type="entry name" value="EF-hand"/>
    <property type="match status" value="1"/>
</dbReference>
<dbReference type="OrthoDB" id="444540at2759"/>
<evidence type="ECO:0000313" key="7">
    <source>
        <dbReference type="Proteomes" id="UP001152798"/>
    </source>
</evidence>
<evidence type="ECO:0000256" key="2">
    <source>
        <dbReference type="ARBA" id="ARBA00022737"/>
    </source>
</evidence>
<keyword evidence="2" id="KW-0677">Repeat</keyword>
<protein>
    <recommendedName>
        <fullName evidence="5">EF-hand domain-containing protein</fullName>
    </recommendedName>
</protein>
<gene>
    <name evidence="6" type="ORF">NEZAVI_LOCUS3468</name>
</gene>